<dbReference type="InParanoid" id="C4YAA7"/>
<sequence>MRGKREMVREKPRMRGTESSATAEKATRRKTETPKNGTQTQRTGTTRTARGHANPNCGTRPSRETWPETAFGPSSCICSCPSGTFAIRLAPERQRETLPIRSSRRRGPAKARPTRSTATTSRGLPSCGPCTAGRMFSGRSGSFRAAFSAALREFSLSAVFSLRAAFRAFSACSARIAAWSFQAPRRRWLAWRTCLTI</sequence>
<dbReference type="EMBL" id="CH408081">
    <property type="protein sequence ID" value="EEQ40916.1"/>
    <property type="molecule type" value="Genomic_DNA"/>
</dbReference>
<accession>C4YAA7</accession>
<reference evidence="2 3" key="1">
    <citation type="journal article" date="2009" name="Nature">
        <title>Evolution of pathogenicity and sexual reproduction in eight Candida genomes.</title>
        <authorList>
            <person name="Butler G."/>
            <person name="Rasmussen M.D."/>
            <person name="Lin M.F."/>
            <person name="Santos M.A."/>
            <person name="Sakthikumar S."/>
            <person name="Munro C.A."/>
            <person name="Rheinbay E."/>
            <person name="Grabherr M."/>
            <person name="Forche A."/>
            <person name="Reedy J.L."/>
            <person name="Agrafioti I."/>
            <person name="Arnaud M.B."/>
            <person name="Bates S."/>
            <person name="Brown A.J."/>
            <person name="Brunke S."/>
            <person name="Costanzo M.C."/>
            <person name="Fitzpatrick D.A."/>
            <person name="de Groot P.W."/>
            <person name="Harris D."/>
            <person name="Hoyer L.L."/>
            <person name="Hube B."/>
            <person name="Klis F.M."/>
            <person name="Kodira C."/>
            <person name="Lennard N."/>
            <person name="Logue M.E."/>
            <person name="Martin R."/>
            <person name="Neiman A.M."/>
            <person name="Nikolaou E."/>
            <person name="Quail M.A."/>
            <person name="Quinn J."/>
            <person name="Santos M.C."/>
            <person name="Schmitzberger F.F."/>
            <person name="Sherlock G."/>
            <person name="Shah P."/>
            <person name="Silverstein K.A."/>
            <person name="Skrzypek M.S."/>
            <person name="Soll D."/>
            <person name="Staggs R."/>
            <person name="Stansfield I."/>
            <person name="Stumpf M.P."/>
            <person name="Sudbery P.E."/>
            <person name="Srikantha T."/>
            <person name="Zeng Q."/>
            <person name="Berman J."/>
            <person name="Berriman M."/>
            <person name="Heitman J."/>
            <person name="Gow N.A."/>
            <person name="Lorenz M.C."/>
            <person name="Birren B.W."/>
            <person name="Kellis M."/>
            <person name="Cuomo C.A."/>
        </authorList>
    </citation>
    <scope>NUCLEOTIDE SEQUENCE [LARGE SCALE GENOMIC DNA]</scope>
    <source>
        <strain evidence="2 3">ATCC 42720</strain>
    </source>
</reference>
<dbReference type="AlphaFoldDB" id="C4YAA7"/>
<dbReference type="KEGG" id="clu:CLUG_05045"/>
<evidence type="ECO:0000256" key="1">
    <source>
        <dbReference type="SAM" id="MobiDB-lite"/>
    </source>
</evidence>
<feature type="region of interest" description="Disordered" evidence="1">
    <location>
        <begin position="100"/>
        <end position="124"/>
    </location>
</feature>
<feature type="compositionally biased region" description="Basic residues" evidence="1">
    <location>
        <begin position="102"/>
        <end position="113"/>
    </location>
</feature>
<feature type="region of interest" description="Disordered" evidence="1">
    <location>
        <begin position="1"/>
        <end position="65"/>
    </location>
</feature>
<feature type="compositionally biased region" description="Basic and acidic residues" evidence="1">
    <location>
        <begin position="1"/>
        <end position="16"/>
    </location>
</feature>
<proteinExistence type="predicted"/>
<gene>
    <name evidence="2" type="ORF">CLUG_05045</name>
</gene>
<name>C4YAA7_CLAL4</name>
<protein>
    <submittedName>
        <fullName evidence="2">Uncharacterized protein</fullName>
    </submittedName>
</protein>
<feature type="compositionally biased region" description="Low complexity" evidence="1">
    <location>
        <begin position="37"/>
        <end position="48"/>
    </location>
</feature>
<evidence type="ECO:0000313" key="2">
    <source>
        <dbReference type="EMBL" id="EEQ40916.1"/>
    </source>
</evidence>
<evidence type="ECO:0000313" key="3">
    <source>
        <dbReference type="Proteomes" id="UP000007703"/>
    </source>
</evidence>
<dbReference type="Proteomes" id="UP000007703">
    <property type="component" value="Unassembled WGS sequence"/>
</dbReference>
<dbReference type="VEuPathDB" id="FungiDB:CLUG_05045"/>
<dbReference type="HOGENOM" id="CLU_1384027_0_0_1"/>
<organism evidence="2 3">
    <name type="scientific">Clavispora lusitaniae (strain ATCC 42720)</name>
    <name type="common">Yeast</name>
    <name type="synonym">Candida lusitaniae</name>
    <dbReference type="NCBI Taxonomy" id="306902"/>
    <lineage>
        <taxon>Eukaryota</taxon>
        <taxon>Fungi</taxon>
        <taxon>Dikarya</taxon>
        <taxon>Ascomycota</taxon>
        <taxon>Saccharomycotina</taxon>
        <taxon>Pichiomycetes</taxon>
        <taxon>Metschnikowiaceae</taxon>
        <taxon>Clavispora</taxon>
    </lineage>
</organism>